<proteinExistence type="predicted"/>
<evidence type="ECO:0000313" key="3">
    <source>
        <dbReference type="Proteomes" id="UP000193900"/>
    </source>
</evidence>
<dbReference type="Proteomes" id="UP000193900">
    <property type="component" value="Unassembled WGS sequence"/>
</dbReference>
<evidence type="ECO:0000256" key="1">
    <source>
        <dbReference type="SAM" id="SignalP"/>
    </source>
</evidence>
<dbReference type="AlphaFoldDB" id="A0A1Y5SIK8"/>
<evidence type="ECO:0008006" key="4">
    <source>
        <dbReference type="Google" id="ProtNLM"/>
    </source>
</evidence>
<accession>A0A1Y5SIK8</accession>
<evidence type="ECO:0000313" key="2">
    <source>
        <dbReference type="EMBL" id="SLN41327.1"/>
    </source>
</evidence>
<protein>
    <recommendedName>
        <fullName evidence="4">Lipoprotein</fullName>
    </recommendedName>
</protein>
<dbReference type="EMBL" id="FWFZ01000006">
    <property type="protein sequence ID" value="SLN41327.1"/>
    <property type="molecule type" value="Genomic_DNA"/>
</dbReference>
<reference evidence="2 3" key="1">
    <citation type="submission" date="2017-03" db="EMBL/GenBank/DDBJ databases">
        <authorList>
            <person name="Afonso C.L."/>
            <person name="Miller P.J."/>
            <person name="Scott M.A."/>
            <person name="Spackman E."/>
            <person name="Goraichik I."/>
            <person name="Dimitrov K.M."/>
            <person name="Suarez D.L."/>
            <person name="Swayne D.E."/>
        </authorList>
    </citation>
    <scope>NUCLEOTIDE SEQUENCE [LARGE SCALE GENOMIC DNA]</scope>
    <source>
        <strain evidence="2 3">CECT 7023</strain>
    </source>
</reference>
<feature type="chain" id="PRO_5012328328" description="Lipoprotein" evidence="1">
    <location>
        <begin position="29"/>
        <end position="150"/>
    </location>
</feature>
<name>A0A1Y5SIK8_9RHOB</name>
<keyword evidence="1" id="KW-0732">Signal</keyword>
<keyword evidence="3" id="KW-1185">Reference proteome</keyword>
<organism evidence="2 3">
    <name type="scientific">Roseisalinus antarcticus</name>
    <dbReference type="NCBI Taxonomy" id="254357"/>
    <lineage>
        <taxon>Bacteria</taxon>
        <taxon>Pseudomonadati</taxon>
        <taxon>Pseudomonadota</taxon>
        <taxon>Alphaproteobacteria</taxon>
        <taxon>Rhodobacterales</taxon>
        <taxon>Roseobacteraceae</taxon>
        <taxon>Roseisalinus</taxon>
    </lineage>
</organism>
<feature type="signal peptide" evidence="1">
    <location>
        <begin position="1"/>
        <end position="28"/>
    </location>
</feature>
<sequence length="150" mass="15743">MRLGPFPLSGLRRLAAAVIAGAAGAALAGCAAAPDDRETGVSITRDRSDLAYDGVHTRLLDDDLVNFRVAMRGASGPVDVSLYAECAAAQYTLIRGYSYARHVRTNVAEEGGIWQADAVYTISAALPQGLQTIDAEFTVDTCNRAGVPTV</sequence>
<dbReference type="PROSITE" id="PS51257">
    <property type="entry name" value="PROKAR_LIPOPROTEIN"/>
    <property type="match status" value="1"/>
</dbReference>
<gene>
    <name evidence="2" type="ORF">ROA7023_01649</name>
</gene>